<accession>A0ABP8DAA2</accession>
<evidence type="ECO:0000256" key="2">
    <source>
        <dbReference type="ARBA" id="ARBA00022801"/>
    </source>
</evidence>
<dbReference type="SUPFAM" id="SSF55811">
    <property type="entry name" value="Nudix"/>
    <property type="match status" value="1"/>
</dbReference>
<dbReference type="EMBL" id="BAABAT010000010">
    <property type="protein sequence ID" value="GAA4251127.1"/>
    <property type="molecule type" value="Genomic_DNA"/>
</dbReference>
<dbReference type="PROSITE" id="PS51462">
    <property type="entry name" value="NUDIX"/>
    <property type="match status" value="1"/>
</dbReference>
<dbReference type="CDD" id="cd02883">
    <property type="entry name" value="NUDIX_Hydrolase"/>
    <property type="match status" value="1"/>
</dbReference>
<reference evidence="6" key="1">
    <citation type="journal article" date="2019" name="Int. J. Syst. Evol. Microbiol.">
        <title>The Global Catalogue of Microorganisms (GCM) 10K type strain sequencing project: providing services to taxonomists for standard genome sequencing and annotation.</title>
        <authorList>
            <consortium name="The Broad Institute Genomics Platform"/>
            <consortium name="The Broad Institute Genome Sequencing Center for Infectious Disease"/>
            <person name="Wu L."/>
            <person name="Ma J."/>
        </authorList>
    </citation>
    <scope>NUCLEOTIDE SEQUENCE [LARGE SCALE GENOMIC DNA]</scope>
    <source>
        <strain evidence="6">JCM 17441</strain>
    </source>
</reference>
<evidence type="ECO:0000259" key="4">
    <source>
        <dbReference type="PROSITE" id="PS51462"/>
    </source>
</evidence>
<dbReference type="RefSeq" id="WP_345128847.1">
    <property type="nucleotide sequence ID" value="NZ_BAABAT010000010.1"/>
</dbReference>
<proteinExistence type="inferred from homology"/>
<organism evidence="5 6">
    <name type="scientific">Dactylosporangium darangshiense</name>
    <dbReference type="NCBI Taxonomy" id="579108"/>
    <lineage>
        <taxon>Bacteria</taxon>
        <taxon>Bacillati</taxon>
        <taxon>Actinomycetota</taxon>
        <taxon>Actinomycetes</taxon>
        <taxon>Micromonosporales</taxon>
        <taxon>Micromonosporaceae</taxon>
        <taxon>Dactylosporangium</taxon>
    </lineage>
</organism>
<dbReference type="PROSITE" id="PS00893">
    <property type="entry name" value="NUDIX_BOX"/>
    <property type="match status" value="1"/>
</dbReference>
<comment type="caution">
    <text evidence="5">The sequence shown here is derived from an EMBL/GenBank/DDBJ whole genome shotgun (WGS) entry which is preliminary data.</text>
</comment>
<comment type="similarity">
    <text evidence="1 3">Belongs to the Nudix hydrolase family.</text>
</comment>
<dbReference type="PRINTS" id="PR00502">
    <property type="entry name" value="NUDIXFAMILY"/>
</dbReference>
<feature type="domain" description="Nudix hydrolase" evidence="4">
    <location>
        <begin position="34"/>
        <end position="161"/>
    </location>
</feature>
<evidence type="ECO:0000313" key="5">
    <source>
        <dbReference type="EMBL" id="GAA4251127.1"/>
    </source>
</evidence>
<gene>
    <name evidence="5" type="ORF">GCM10022255_042560</name>
</gene>
<keyword evidence="2 3" id="KW-0378">Hydrolase</keyword>
<sequence length="172" mass="19460">MTDFRARLRAWTYRTFYRLPGRWRRRIVRTFQPTYTIGAVAIVRDPQLSRILLLRQPPGAGWSLPAGLMDRGETPVQCAARELGEETGIKLSPEHLRAANPNAVVHTRGQWVDMVFEAEVEPGAELVVDAAEVIEAAWHRLDNLPPLTVSTSRLLANYGIGPYKDYPEARQQ</sequence>
<evidence type="ECO:0000313" key="6">
    <source>
        <dbReference type="Proteomes" id="UP001500620"/>
    </source>
</evidence>
<protein>
    <recommendedName>
        <fullName evidence="4">Nudix hydrolase domain-containing protein</fullName>
    </recommendedName>
</protein>
<name>A0ABP8DAA2_9ACTN</name>
<dbReference type="Pfam" id="PF00293">
    <property type="entry name" value="NUDIX"/>
    <property type="match status" value="1"/>
</dbReference>
<keyword evidence="6" id="KW-1185">Reference proteome</keyword>
<evidence type="ECO:0000256" key="1">
    <source>
        <dbReference type="ARBA" id="ARBA00005582"/>
    </source>
</evidence>
<evidence type="ECO:0000256" key="3">
    <source>
        <dbReference type="RuleBase" id="RU003476"/>
    </source>
</evidence>
<dbReference type="InterPro" id="IPR020084">
    <property type="entry name" value="NUDIX_hydrolase_CS"/>
</dbReference>
<dbReference type="InterPro" id="IPR000086">
    <property type="entry name" value="NUDIX_hydrolase_dom"/>
</dbReference>
<dbReference type="PANTHER" id="PTHR43736:SF1">
    <property type="entry name" value="DIHYDRONEOPTERIN TRIPHOSPHATE DIPHOSPHATASE"/>
    <property type="match status" value="1"/>
</dbReference>
<dbReference type="PANTHER" id="PTHR43736">
    <property type="entry name" value="ADP-RIBOSE PYROPHOSPHATASE"/>
    <property type="match status" value="1"/>
</dbReference>
<dbReference type="InterPro" id="IPR015797">
    <property type="entry name" value="NUDIX_hydrolase-like_dom_sf"/>
</dbReference>
<dbReference type="Gene3D" id="3.90.79.10">
    <property type="entry name" value="Nucleoside Triphosphate Pyrophosphohydrolase"/>
    <property type="match status" value="1"/>
</dbReference>
<dbReference type="Proteomes" id="UP001500620">
    <property type="component" value="Unassembled WGS sequence"/>
</dbReference>
<dbReference type="InterPro" id="IPR020476">
    <property type="entry name" value="Nudix_hydrolase"/>
</dbReference>